<evidence type="ECO:0000256" key="5">
    <source>
        <dbReference type="ARBA" id="ARBA00023136"/>
    </source>
</evidence>
<evidence type="ECO:0000313" key="8">
    <source>
        <dbReference type="Proteomes" id="UP000215196"/>
    </source>
</evidence>
<evidence type="ECO:0000256" key="1">
    <source>
        <dbReference type="ARBA" id="ARBA00004141"/>
    </source>
</evidence>
<name>A0A239WRR9_9FLAO</name>
<proteinExistence type="inferred from homology"/>
<organism evidence="7 8">
    <name type="scientific">Chryseobacterium taklimakanense</name>
    <dbReference type="NCBI Taxonomy" id="536441"/>
    <lineage>
        <taxon>Bacteria</taxon>
        <taxon>Pseudomonadati</taxon>
        <taxon>Bacteroidota</taxon>
        <taxon>Flavobacteriia</taxon>
        <taxon>Flavobacteriales</taxon>
        <taxon>Weeksellaceae</taxon>
        <taxon>Chryseobacterium group</taxon>
        <taxon>Chryseobacterium</taxon>
    </lineage>
</organism>
<feature type="transmembrane region" description="Helical" evidence="6">
    <location>
        <begin position="301"/>
        <end position="319"/>
    </location>
</feature>
<evidence type="ECO:0000313" key="7">
    <source>
        <dbReference type="EMBL" id="SNV36334.1"/>
    </source>
</evidence>
<dbReference type="InterPro" id="IPR022369">
    <property type="entry name" value="Integral_membrane_TerC_rswitch"/>
</dbReference>
<evidence type="ECO:0000256" key="3">
    <source>
        <dbReference type="ARBA" id="ARBA00022692"/>
    </source>
</evidence>
<keyword evidence="3 6" id="KW-0812">Transmembrane</keyword>
<reference evidence="7 8" key="1">
    <citation type="submission" date="2017-06" db="EMBL/GenBank/DDBJ databases">
        <authorList>
            <consortium name="Pathogen Informatics"/>
        </authorList>
    </citation>
    <scope>NUCLEOTIDE SEQUENCE [LARGE SCALE GENOMIC DNA]</scope>
    <source>
        <strain evidence="7 8">NCTC13490</strain>
    </source>
</reference>
<dbReference type="Pfam" id="PF03741">
    <property type="entry name" value="TerC"/>
    <property type="match status" value="1"/>
</dbReference>
<dbReference type="PANTHER" id="PTHR30238:SF0">
    <property type="entry name" value="THYLAKOID MEMBRANE PROTEIN TERC, CHLOROPLASTIC"/>
    <property type="match status" value="1"/>
</dbReference>
<comment type="subcellular location">
    <subcellularLocation>
        <location evidence="1">Membrane</location>
        <topology evidence="1">Multi-pass membrane protein</topology>
    </subcellularLocation>
</comment>
<dbReference type="PANTHER" id="PTHR30238">
    <property type="entry name" value="MEMBRANE BOUND PREDICTED REDOX MODULATOR"/>
    <property type="match status" value="1"/>
</dbReference>
<feature type="transmembrane region" description="Helical" evidence="6">
    <location>
        <begin position="331"/>
        <end position="351"/>
    </location>
</feature>
<feature type="transmembrane region" description="Helical" evidence="6">
    <location>
        <begin position="271"/>
        <end position="294"/>
    </location>
</feature>
<feature type="transmembrane region" description="Helical" evidence="6">
    <location>
        <begin position="47"/>
        <end position="71"/>
    </location>
</feature>
<evidence type="ECO:0000256" key="2">
    <source>
        <dbReference type="ARBA" id="ARBA00007511"/>
    </source>
</evidence>
<dbReference type="GO" id="GO:0016020">
    <property type="term" value="C:membrane"/>
    <property type="evidence" value="ECO:0007669"/>
    <property type="project" value="UniProtKB-SubCell"/>
</dbReference>
<feature type="transmembrane region" description="Helical" evidence="6">
    <location>
        <begin position="14"/>
        <end position="35"/>
    </location>
</feature>
<dbReference type="KEGG" id="ctak:4412677_00526"/>
<feature type="transmembrane region" description="Helical" evidence="6">
    <location>
        <begin position="177"/>
        <end position="195"/>
    </location>
</feature>
<dbReference type="InterPro" id="IPR005496">
    <property type="entry name" value="Integral_membrane_TerC"/>
</dbReference>
<feature type="transmembrane region" description="Helical" evidence="6">
    <location>
        <begin position="149"/>
        <end position="171"/>
    </location>
</feature>
<dbReference type="NCBIfam" id="TIGR03718">
    <property type="entry name" value="R_switched_Alx"/>
    <property type="match status" value="1"/>
</dbReference>
<feature type="transmembrane region" description="Helical" evidence="6">
    <location>
        <begin position="122"/>
        <end position="142"/>
    </location>
</feature>
<protein>
    <submittedName>
        <fullName evidence="7">Inner membrane protein alx</fullName>
    </submittedName>
</protein>
<gene>
    <name evidence="7" type="primary">alx</name>
    <name evidence="7" type="ORF">SAMEA4412677_00526</name>
</gene>
<sequence length="372" mass="42488">MVYLRLFFYMNSEILFLGAFLVFIVIILAIDLNLGKKSGGVVSMKKAGLMSFAVVTLAMGFYFILITYGHLLHGIDSIEKLQTVITKHRHPVKIIPNDLEHSIALYNQNLGLEYLTGYIVEYALSVDNIFVIILIFTAFGVVEKNYHRVLFWGILGAIIMRFIFIFVGAALIAKFSWIMYVFGGFLVITGVKMFLQKDNDEKIDTQNHPVVKFANRYFKVHNHFVGQKFWVTIDGVKKMTPLFLVLLIIEATDLIFAVDSIPAIFSVTKDPYIVFFSNIFAIIGLRSMFFLLAGIIDKFRFLKTGLAFLLTFIGLKMIFHHQLEGWGFETSHSLLIIVGILAASIVASLLFPEQKKERKLKFDEEAEEQHRR</sequence>
<evidence type="ECO:0000256" key="4">
    <source>
        <dbReference type="ARBA" id="ARBA00022989"/>
    </source>
</evidence>
<dbReference type="Proteomes" id="UP000215196">
    <property type="component" value="Chromosome 1"/>
</dbReference>
<keyword evidence="4 6" id="KW-1133">Transmembrane helix</keyword>
<keyword evidence="5 6" id="KW-0472">Membrane</keyword>
<keyword evidence="8" id="KW-1185">Reference proteome</keyword>
<comment type="similarity">
    <text evidence="2">Belongs to the TerC family.</text>
</comment>
<dbReference type="EMBL" id="LT906465">
    <property type="protein sequence ID" value="SNV36334.1"/>
    <property type="molecule type" value="Genomic_DNA"/>
</dbReference>
<accession>A0A239WRR9</accession>
<feature type="transmembrane region" description="Helical" evidence="6">
    <location>
        <begin position="242"/>
        <end position="265"/>
    </location>
</feature>
<evidence type="ECO:0000256" key="6">
    <source>
        <dbReference type="SAM" id="Phobius"/>
    </source>
</evidence>
<dbReference type="AlphaFoldDB" id="A0A239WRR9"/>